<reference evidence="3" key="1">
    <citation type="journal article" date="2019" name="Int. J. Syst. Evol. Microbiol.">
        <title>The Global Catalogue of Microorganisms (GCM) 10K type strain sequencing project: providing services to taxonomists for standard genome sequencing and annotation.</title>
        <authorList>
            <consortium name="The Broad Institute Genomics Platform"/>
            <consortium name="The Broad Institute Genome Sequencing Center for Infectious Disease"/>
            <person name="Wu L."/>
            <person name="Ma J."/>
        </authorList>
    </citation>
    <scope>NUCLEOTIDE SEQUENCE [LARGE SCALE GENOMIC DNA]</scope>
    <source>
        <strain evidence="3">JCM 16908</strain>
    </source>
</reference>
<proteinExistence type="predicted"/>
<keyword evidence="3" id="KW-1185">Reference proteome</keyword>
<organism evidence="2 3">
    <name type="scientific">Sphaerisporangium flaviroseum</name>
    <dbReference type="NCBI Taxonomy" id="509199"/>
    <lineage>
        <taxon>Bacteria</taxon>
        <taxon>Bacillati</taxon>
        <taxon>Actinomycetota</taxon>
        <taxon>Actinomycetes</taxon>
        <taxon>Streptosporangiales</taxon>
        <taxon>Streptosporangiaceae</taxon>
        <taxon>Sphaerisporangium</taxon>
    </lineage>
</organism>
<protein>
    <submittedName>
        <fullName evidence="2">Uncharacterized protein</fullName>
    </submittedName>
</protein>
<dbReference type="EMBL" id="BAAAZR010000001">
    <property type="protein sequence ID" value="GAA3792658.1"/>
    <property type="molecule type" value="Genomic_DNA"/>
</dbReference>
<evidence type="ECO:0000313" key="3">
    <source>
        <dbReference type="Proteomes" id="UP001500888"/>
    </source>
</evidence>
<name>A0ABP7HIR3_9ACTN</name>
<feature type="region of interest" description="Disordered" evidence="1">
    <location>
        <begin position="1"/>
        <end position="22"/>
    </location>
</feature>
<gene>
    <name evidence="2" type="ORF">GCM10022226_09920</name>
</gene>
<dbReference type="Proteomes" id="UP001500888">
    <property type="component" value="Unassembled WGS sequence"/>
</dbReference>
<evidence type="ECO:0000313" key="2">
    <source>
        <dbReference type="EMBL" id="GAA3792658.1"/>
    </source>
</evidence>
<comment type="caution">
    <text evidence="2">The sequence shown here is derived from an EMBL/GenBank/DDBJ whole genome shotgun (WGS) entry which is preliminary data.</text>
</comment>
<sequence length="55" mass="6012">MGRISGDGWERSGGVGVPGYYRHQGFTPTERFDVGGWIGQVFEQRLTDPSPGDTP</sequence>
<accession>A0ABP7HIR3</accession>
<evidence type="ECO:0000256" key="1">
    <source>
        <dbReference type="SAM" id="MobiDB-lite"/>
    </source>
</evidence>